<dbReference type="InterPro" id="IPR050121">
    <property type="entry name" value="Cytochrome_P450_monoxygenase"/>
</dbReference>
<keyword evidence="4 6" id="KW-0479">Metal-binding</keyword>
<evidence type="ECO:0000256" key="6">
    <source>
        <dbReference type="PIRSR" id="PIRSR602401-1"/>
    </source>
</evidence>
<evidence type="ECO:0000256" key="1">
    <source>
        <dbReference type="ARBA" id="ARBA00001971"/>
    </source>
</evidence>
<sequence>MAAYWVVGLSLAASIAIIRWWLLPKPYPYIPYNKQSASRIAGDIPDLVPVMKECNQVSHSMFTITTRKLGTPIAQLLFPNIRRPFVILEDPREIEDILLRRGKEFDRAATPSAIFQPMFPQATVAQFTTPKLKAQKRLWADVTSAEFLHKAAAPNIYKATIELLEYWQLKAATVYKDQAFNVHVDFQRATLDAIWVATMGEEPGLIRYEMNKLQYQLEGKSQEELDKLPLPKGMFLRDEVRYIGDAVERNTNSPLPKWAAKLETFRPRYRQFRAVVTKELTQVMTKAIDRFERLELHALEADESDTCMMDFVLRRKVIEARKAQKPMADLTKDQELLDEMFVMLVGGHDSTANVLAWFTKFMEAYPVVQNELRLQLRTAFPGPHLPSVQEILTTSIPYLDGVCEEGFRLAGVAKANFRQATVDTQILGYPIPKGTEIFLNFHMDTTPAPVDDSKRTASYKIATAKHGDLLQSNAGRDLNRFEPRRWLALDPKTGNETFNPNALPALAFGGGIRGCSGRKLAQMEFRLIVTLLILRLEFLELPEEYKSMDAIERVFRAPTYIPNCSQEVHNVVTFAHTD</sequence>
<protein>
    <recommendedName>
        <fullName evidence="8">Cytochrome P450</fullName>
    </recommendedName>
</protein>
<evidence type="ECO:0000256" key="2">
    <source>
        <dbReference type="ARBA" id="ARBA00010617"/>
    </source>
</evidence>
<evidence type="ECO:0000256" key="5">
    <source>
        <dbReference type="ARBA" id="ARBA00023004"/>
    </source>
</evidence>
<comment type="cofactor">
    <cofactor evidence="1 6">
        <name>heme</name>
        <dbReference type="ChEBI" id="CHEBI:30413"/>
    </cofactor>
</comment>
<accession>A0A0B7KB16</accession>
<evidence type="ECO:0000313" key="7">
    <source>
        <dbReference type="EMBL" id="CEO54703.1"/>
    </source>
</evidence>
<dbReference type="GO" id="GO:0005506">
    <property type="term" value="F:iron ion binding"/>
    <property type="evidence" value="ECO:0007669"/>
    <property type="project" value="InterPro"/>
</dbReference>
<dbReference type="Gene3D" id="1.10.630.10">
    <property type="entry name" value="Cytochrome P450"/>
    <property type="match status" value="1"/>
</dbReference>
<proteinExistence type="inferred from homology"/>
<dbReference type="SUPFAM" id="SSF48264">
    <property type="entry name" value="Cytochrome P450"/>
    <property type="match status" value="1"/>
</dbReference>
<evidence type="ECO:0000256" key="3">
    <source>
        <dbReference type="ARBA" id="ARBA00022617"/>
    </source>
</evidence>
<dbReference type="InterPro" id="IPR002401">
    <property type="entry name" value="Cyt_P450_E_grp-I"/>
</dbReference>
<dbReference type="PANTHER" id="PTHR24305:SF232">
    <property type="entry name" value="P450, PUTATIVE (EUROFUNG)-RELATED"/>
    <property type="match status" value="1"/>
</dbReference>
<dbReference type="GO" id="GO:0020037">
    <property type="term" value="F:heme binding"/>
    <property type="evidence" value="ECO:0007669"/>
    <property type="project" value="InterPro"/>
</dbReference>
<evidence type="ECO:0000256" key="4">
    <source>
        <dbReference type="ARBA" id="ARBA00022723"/>
    </source>
</evidence>
<dbReference type="PANTHER" id="PTHR24305">
    <property type="entry name" value="CYTOCHROME P450"/>
    <property type="match status" value="1"/>
</dbReference>
<dbReference type="GO" id="GO:0004497">
    <property type="term" value="F:monooxygenase activity"/>
    <property type="evidence" value="ECO:0007669"/>
    <property type="project" value="InterPro"/>
</dbReference>
<comment type="similarity">
    <text evidence="2">Belongs to the cytochrome P450 family.</text>
</comment>
<dbReference type="InterPro" id="IPR036396">
    <property type="entry name" value="Cyt_P450_sf"/>
</dbReference>
<organism evidence="7">
    <name type="scientific">Bionectria ochroleuca</name>
    <name type="common">Gliocladium roseum</name>
    <dbReference type="NCBI Taxonomy" id="29856"/>
    <lineage>
        <taxon>Eukaryota</taxon>
        <taxon>Fungi</taxon>
        <taxon>Dikarya</taxon>
        <taxon>Ascomycota</taxon>
        <taxon>Pezizomycotina</taxon>
        <taxon>Sordariomycetes</taxon>
        <taxon>Hypocreomycetidae</taxon>
        <taxon>Hypocreales</taxon>
        <taxon>Bionectriaceae</taxon>
        <taxon>Clonostachys</taxon>
    </lineage>
</organism>
<feature type="binding site" description="axial binding residue" evidence="6">
    <location>
        <position position="515"/>
    </location>
    <ligand>
        <name>heme</name>
        <dbReference type="ChEBI" id="CHEBI:30413"/>
    </ligand>
    <ligandPart>
        <name>Fe</name>
        <dbReference type="ChEBI" id="CHEBI:18248"/>
    </ligandPart>
</feature>
<gene>
    <name evidence="7" type="ORF">BN869_000010761_1</name>
</gene>
<evidence type="ECO:0008006" key="8">
    <source>
        <dbReference type="Google" id="ProtNLM"/>
    </source>
</evidence>
<dbReference type="InterPro" id="IPR001128">
    <property type="entry name" value="Cyt_P450"/>
</dbReference>
<dbReference type="AlphaFoldDB" id="A0A0B7KB16"/>
<dbReference type="EMBL" id="CDPU01000044">
    <property type="protein sequence ID" value="CEO54703.1"/>
    <property type="molecule type" value="Genomic_DNA"/>
</dbReference>
<dbReference type="PRINTS" id="PR00463">
    <property type="entry name" value="EP450I"/>
</dbReference>
<dbReference type="Pfam" id="PF00067">
    <property type="entry name" value="p450"/>
    <property type="match status" value="2"/>
</dbReference>
<keyword evidence="5 6" id="KW-0408">Iron</keyword>
<name>A0A0B7KB16_BIOOC</name>
<dbReference type="GO" id="GO:0016705">
    <property type="term" value="F:oxidoreductase activity, acting on paired donors, with incorporation or reduction of molecular oxygen"/>
    <property type="evidence" value="ECO:0007669"/>
    <property type="project" value="InterPro"/>
</dbReference>
<keyword evidence="3 6" id="KW-0349">Heme</keyword>
<reference evidence="7" key="1">
    <citation type="submission" date="2015-01" db="EMBL/GenBank/DDBJ databases">
        <authorList>
            <person name="Durling Mikael"/>
        </authorList>
    </citation>
    <scope>NUCLEOTIDE SEQUENCE</scope>
</reference>